<organism evidence="1 2">
    <name type="scientific">Haladaptatus litoreus</name>
    <dbReference type="NCBI Taxonomy" id="553468"/>
    <lineage>
        <taxon>Archaea</taxon>
        <taxon>Methanobacteriati</taxon>
        <taxon>Methanobacteriota</taxon>
        <taxon>Stenosarchaea group</taxon>
        <taxon>Halobacteria</taxon>
        <taxon>Halobacteriales</taxon>
        <taxon>Haladaptataceae</taxon>
        <taxon>Haladaptatus</taxon>
    </lineage>
</organism>
<evidence type="ECO:0000313" key="1">
    <source>
        <dbReference type="EMBL" id="SIR96968.1"/>
    </source>
</evidence>
<keyword evidence="2" id="KW-1185">Reference proteome</keyword>
<protein>
    <submittedName>
        <fullName evidence="1">Uncharacterized protein</fullName>
    </submittedName>
</protein>
<accession>A0A1N7F9C7</accession>
<proteinExistence type="predicted"/>
<sequence>MVGSLRDQLRTLHERAPTQYGLLKSHAQTVEQVLATSSHNYPTVKQLLASTKPAKLTPQMLGNLLSLCVRFGILSTHSERNNSNRYDLTQYDHERMDELTRILAQDPFS</sequence>
<gene>
    <name evidence="1" type="ORF">SAMN05421858_4846</name>
</gene>
<reference evidence="2" key="1">
    <citation type="submission" date="2017-01" db="EMBL/GenBank/DDBJ databases">
        <authorList>
            <person name="Varghese N."/>
            <person name="Submissions S."/>
        </authorList>
    </citation>
    <scope>NUCLEOTIDE SEQUENCE [LARGE SCALE GENOMIC DNA]</scope>
    <source>
        <strain evidence="2">CGMCC 1.7737</strain>
    </source>
</reference>
<name>A0A1N7F9C7_9EURY</name>
<dbReference type="Proteomes" id="UP000186914">
    <property type="component" value="Unassembled WGS sequence"/>
</dbReference>
<evidence type="ECO:0000313" key="2">
    <source>
        <dbReference type="Proteomes" id="UP000186914"/>
    </source>
</evidence>
<dbReference type="EMBL" id="FTNO01000008">
    <property type="protein sequence ID" value="SIR96968.1"/>
    <property type="molecule type" value="Genomic_DNA"/>
</dbReference>
<dbReference type="AlphaFoldDB" id="A0A1N7F9C7"/>